<keyword evidence="1" id="KW-0732">Signal</keyword>
<keyword evidence="3" id="KW-1185">Reference proteome</keyword>
<protein>
    <submittedName>
        <fullName evidence="2">Uncharacterized protein</fullName>
    </submittedName>
</protein>
<feature type="signal peptide" evidence="1">
    <location>
        <begin position="1"/>
        <end position="27"/>
    </location>
</feature>
<dbReference type="EMBL" id="JTCM02000169">
    <property type="protein sequence ID" value="NEU77260.1"/>
    <property type="molecule type" value="Genomic_DNA"/>
</dbReference>
<dbReference type="AlphaFoldDB" id="A0A846HMM7"/>
<sequence>MLKIKHWQLNWLGLGSVALMSATIAPAAAEQVIVIDGGGISIGVNQPRVRGNSIYYNQPRVRGNSIYYGNPIRVNQPPSVGNFIYGSPIPTPIPVDPTTGLTPSRSSGYYYSPYRQNVRNSTFVNPVLVNPTIRDSTLINPTIVRDSWRRAPVRQRVIYNSPW</sequence>
<proteinExistence type="predicted"/>
<name>A0A846HMM7_9CYAN</name>
<evidence type="ECO:0000256" key="1">
    <source>
        <dbReference type="SAM" id="SignalP"/>
    </source>
</evidence>
<feature type="chain" id="PRO_5032728651" evidence="1">
    <location>
        <begin position="28"/>
        <end position="163"/>
    </location>
</feature>
<accession>A0A846HMM7</accession>
<evidence type="ECO:0000313" key="2">
    <source>
        <dbReference type="EMBL" id="NEU77260.1"/>
    </source>
</evidence>
<dbReference type="Proteomes" id="UP000031549">
    <property type="component" value="Unassembled WGS sequence"/>
</dbReference>
<gene>
    <name evidence="2" type="ORF">PI95_033445</name>
</gene>
<dbReference type="RefSeq" id="WP_039748506.1">
    <property type="nucleotide sequence ID" value="NZ_JTCM02000169.1"/>
</dbReference>
<evidence type="ECO:0000313" key="3">
    <source>
        <dbReference type="Proteomes" id="UP000031549"/>
    </source>
</evidence>
<reference evidence="2 3" key="1">
    <citation type="journal article" date="2015" name="Genome Announc.">
        <title>Draft Genome Sequence of Cyanobacterium Hassallia byssoidea Strain VB512170, Isolated from Monuments in India.</title>
        <authorList>
            <person name="Singh D."/>
            <person name="Chandrababunaidu M.M."/>
            <person name="Panda A."/>
            <person name="Sen D."/>
            <person name="Bhattacharyya S."/>
            <person name="Adhikary S.P."/>
            <person name="Tripathy S."/>
        </authorList>
    </citation>
    <scope>NUCLEOTIDE SEQUENCE [LARGE SCALE GENOMIC DNA]</scope>
    <source>
        <strain evidence="2 3">VB512170</strain>
    </source>
</reference>
<organism evidence="2 3">
    <name type="scientific">Hassallia byssoidea VB512170</name>
    <dbReference type="NCBI Taxonomy" id="1304833"/>
    <lineage>
        <taxon>Bacteria</taxon>
        <taxon>Bacillati</taxon>
        <taxon>Cyanobacteriota</taxon>
        <taxon>Cyanophyceae</taxon>
        <taxon>Nostocales</taxon>
        <taxon>Tolypothrichaceae</taxon>
        <taxon>Hassallia</taxon>
    </lineage>
</organism>
<comment type="caution">
    <text evidence="2">The sequence shown here is derived from an EMBL/GenBank/DDBJ whole genome shotgun (WGS) entry which is preliminary data.</text>
</comment>